<feature type="region of interest" description="Disordered" evidence="1">
    <location>
        <begin position="26"/>
        <end position="152"/>
    </location>
</feature>
<dbReference type="EMBL" id="BQXU01000001">
    <property type="protein sequence ID" value="GKT39841.1"/>
    <property type="molecule type" value="Genomic_DNA"/>
</dbReference>
<evidence type="ECO:0000313" key="2">
    <source>
        <dbReference type="EMBL" id="GKT39841.1"/>
    </source>
</evidence>
<dbReference type="Proteomes" id="UP001055115">
    <property type="component" value="Unassembled WGS sequence"/>
</dbReference>
<dbReference type="Pfam" id="PF10685">
    <property type="entry name" value="KGG"/>
    <property type="match status" value="4"/>
</dbReference>
<protein>
    <submittedName>
        <fullName evidence="2">Conidiation-specific protein 10</fullName>
    </submittedName>
</protein>
<feature type="compositionally biased region" description="Polar residues" evidence="1">
    <location>
        <begin position="46"/>
        <end position="59"/>
    </location>
</feature>
<evidence type="ECO:0000256" key="1">
    <source>
        <dbReference type="SAM" id="MobiDB-lite"/>
    </source>
</evidence>
<feature type="compositionally biased region" description="Polar residues" evidence="1">
    <location>
        <begin position="76"/>
        <end position="86"/>
    </location>
</feature>
<dbReference type="AlphaFoldDB" id="A0AA37L195"/>
<dbReference type="InterPro" id="IPR019626">
    <property type="entry name" value="Stress-induced_KGG_rpt"/>
</dbReference>
<organism evidence="2 3">
    <name type="scientific">Colletotrichum spaethianum</name>
    <dbReference type="NCBI Taxonomy" id="700344"/>
    <lineage>
        <taxon>Eukaryota</taxon>
        <taxon>Fungi</taxon>
        <taxon>Dikarya</taxon>
        <taxon>Ascomycota</taxon>
        <taxon>Pezizomycotina</taxon>
        <taxon>Sordariomycetes</taxon>
        <taxon>Hypocreomycetidae</taxon>
        <taxon>Glomerellales</taxon>
        <taxon>Glomerellaceae</taxon>
        <taxon>Colletotrichum</taxon>
        <taxon>Colletotrichum spaethianum species complex</taxon>
    </lineage>
</organism>
<proteinExistence type="predicted"/>
<sequence>MNPENFANLFNFLEDILAKDFSPAEEVQKIASKGGQASHGPEEGISPTSSPNPGNFQNRPTKEVREIAAKGGATSHGHSNPTNFGNRSKEEVQEIAAEGGHASHVGGFASMDPERQQETASEGGKASSGSFEPGSEKAREVDRKGGLASGSA</sequence>
<reference evidence="2 3" key="1">
    <citation type="submission" date="2022-03" db="EMBL/GenBank/DDBJ databases">
        <title>Genome data of Colletotrichum spp.</title>
        <authorList>
            <person name="Utami Y.D."/>
            <person name="Hiruma K."/>
        </authorList>
    </citation>
    <scope>NUCLEOTIDE SEQUENCE [LARGE SCALE GENOMIC DNA]</scope>
    <source>
        <strain evidence="2 3">MAFF 239500</strain>
    </source>
</reference>
<feature type="compositionally biased region" description="Basic and acidic residues" evidence="1">
    <location>
        <begin position="134"/>
        <end position="145"/>
    </location>
</feature>
<gene>
    <name evidence="2" type="ORF">ColSpa_00022</name>
</gene>
<dbReference type="GeneID" id="73320824"/>
<name>A0AA37L195_9PEZI</name>
<accession>A0AA37L195</accession>
<dbReference type="RefSeq" id="XP_049122191.1">
    <property type="nucleotide sequence ID" value="XM_049266234.1"/>
</dbReference>
<keyword evidence="3" id="KW-1185">Reference proteome</keyword>
<evidence type="ECO:0000313" key="3">
    <source>
        <dbReference type="Proteomes" id="UP001055115"/>
    </source>
</evidence>
<comment type="caution">
    <text evidence="2">The sequence shown here is derived from an EMBL/GenBank/DDBJ whole genome shotgun (WGS) entry which is preliminary data.</text>
</comment>